<evidence type="ECO:0000256" key="6">
    <source>
        <dbReference type="SAM" id="MobiDB-lite"/>
    </source>
</evidence>
<comment type="caution">
    <text evidence="9">The sequence shown here is derived from an EMBL/GenBank/DDBJ whole genome shotgun (WGS) entry which is preliminary data.</text>
</comment>
<feature type="transmembrane region" description="Helical" evidence="7">
    <location>
        <begin position="193"/>
        <end position="215"/>
    </location>
</feature>
<dbReference type="Gene3D" id="1.20.1250.20">
    <property type="entry name" value="MFS general substrate transporter like domains"/>
    <property type="match status" value="2"/>
</dbReference>
<feature type="transmembrane region" description="Helical" evidence="7">
    <location>
        <begin position="437"/>
        <end position="456"/>
    </location>
</feature>
<accession>A0ABR1WEG5</accession>
<dbReference type="PANTHER" id="PTHR23501:SF177">
    <property type="entry name" value="MAJOR FACILITATOR SUPERFAMILY (MFS) PROFILE DOMAIN-CONTAINING PROTEIN-RELATED"/>
    <property type="match status" value="1"/>
</dbReference>
<sequence length="571" mass="60260">MTGTPRPSSFTQEAPSAAPHHENVDHRSAALANGEKALEDGNANTTSPPLKPADDASSDGFPHGLRLWLIVCAVLLSVFLMSIDQTIVGTAIPKITEEFRGLDKVSWYGSAYFMTFGGFQSSWGKGYRYFPLKATFLASMAVFELGSLVCGVAPNSVALIVGRAIAGMGGAGIMAGAYTILAFSAEPARRPFLMGFSGAVYGIAAVLGPIVGGAFSDRVTWRWCFYINLPIGGAAAAVILVFFYAPTPSEAAGNAQTKEDVGLREKLLQMDPVGVVLMMGAIISIILAFQFGGQAYSWKSSVVIGLFIGFGAITAAFCVWEAYQGDRAMIVPRLFRQRFIWAGCLYQVCYAGAYFLILYYLPIYFQSINGDSAIMSGVHNLPMVAAVCVFSLSGGIAVSSTGHATPFLIASAAIATVGTGLLYSLGIGTSTGKWVGYQIPVGAGFSFAWMITTNIAQDNVGPEDISTVTAILFFFTVVGGSISLAAAQSAFTNSITSYLRSNAPDLDPNLVVATGIADIRNTFTPEQLESVLSAYLSGIKNAFAIAVGLVGFATLVGFINPWKRLHGQAGK</sequence>
<protein>
    <recommendedName>
        <fullName evidence="8">Major facilitator superfamily (MFS) profile domain-containing protein</fullName>
    </recommendedName>
</protein>
<feature type="transmembrane region" description="Helical" evidence="7">
    <location>
        <begin position="273"/>
        <end position="292"/>
    </location>
</feature>
<evidence type="ECO:0000313" key="9">
    <source>
        <dbReference type="EMBL" id="KAK8080855.1"/>
    </source>
</evidence>
<comment type="subcellular location">
    <subcellularLocation>
        <location evidence="1">Membrane</location>
        <topology evidence="1">Multi-pass membrane protein</topology>
    </subcellularLocation>
</comment>
<dbReference type="RefSeq" id="XP_066668330.1">
    <property type="nucleotide sequence ID" value="XM_066812988.1"/>
</dbReference>
<organism evidence="9 10">
    <name type="scientific">Apiospora hydei</name>
    <dbReference type="NCBI Taxonomy" id="1337664"/>
    <lineage>
        <taxon>Eukaryota</taxon>
        <taxon>Fungi</taxon>
        <taxon>Dikarya</taxon>
        <taxon>Ascomycota</taxon>
        <taxon>Pezizomycotina</taxon>
        <taxon>Sordariomycetes</taxon>
        <taxon>Xylariomycetidae</taxon>
        <taxon>Amphisphaeriales</taxon>
        <taxon>Apiosporaceae</taxon>
        <taxon>Apiospora</taxon>
    </lineage>
</organism>
<evidence type="ECO:0000259" key="8">
    <source>
        <dbReference type="PROSITE" id="PS50850"/>
    </source>
</evidence>
<evidence type="ECO:0000256" key="7">
    <source>
        <dbReference type="SAM" id="Phobius"/>
    </source>
</evidence>
<dbReference type="InterPro" id="IPR036259">
    <property type="entry name" value="MFS_trans_sf"/>
</dbReference>
<feature type="transmembrane region" description="Helical" evidence="7">
    <location>
        <begin position="227"/>
        <end position="245"/>
    </location>
</feature>
<dbReference type="CDD" id="cd17502">
    <property type="entry name" value="MFS_Azr1_MDR_like"/>
    <property type="match status" value="1"/>
</dbReference>
<gene>
    <name evidence="9" type="ORF">PG997_008673</name>
</gene>
<keyword evidence="2" id="KW-0813">Transport</keyword>
<feature type="transmembrane region" description="Helical" evidence="7">
    <location>
        <begin position="160"/>
        <end position="181"/>
    </location>
</feature>
<evidence type="ECO:0000256" key="3">
    <source>
        <dbReference type="ARBA" id="ARBA00022692"/>
    </source>
</evidence>
<dbReference type="Pfam" id="PF07690">
    <property type="entry name" value="MFS_1"/>
    <property type="match status" value="2"/>
</dbReference>
<feature type="transmembrane region" description="Helical" evidence="7">
    <location>
        <begin position="542"/>
        <end position="562"/>
    </location>
</feature>
<name>A0ABR1WEG5_9PEZI</name>
<proteinExistence type="predicted"/>
<feature type="transmembrane region" description="Helical" evidence="7">
    <location>
        <begin position="468"/>
        <end position="491"/>
    </location>
</feature>
<feature type="compositionally biased region" description="Polar residues" evidence="6">
    <location>
        <begin position="1"/>
        <end position="14"/>
    </location>
</feature>
<feature type="transmembrane region" description="Helical" evidence="7">
    <location>
        <begin position="135"/>
        <end position="154"/>
    </location>
</feature>
<evidence type="ECO:0000256" key="2">
    <source>
        <dbReference type="ARBA" id="ARBA00022448"/>
    </source>
</evidence>
<feature type="transmembrane region" description="Helical" evidence="7">
    <location>
        <begin position="407"/>
        <end position="425"/>
    </location>
</feature>
<feature type="transmembrane region" description="Helical" evidence="7">
    <location>
        <begin position="298"/>
        <end position="319"/>
    </location>
</feature>
<dbReference type="InterPro" id="IPR020846">
    <property type="entry name" value="MFS_dom"/>
</dbReference>
<reference evidence="9 10" key="1">
    <citation type="submission" date="2023-01" db="EMBL/GenBank/DDBJ databases">
        <title>Analysis of 21 Apiospora genomes using comparative genomics revels a genus with tremendous synthesis potential of carbohydrate active enzymes and secondary metabolites.</title>
        <authorList>
            <person name="Sorensen T."/>
        </authorList>
    </citation>
    <scope>NUCLEOTIDE SEQUENCE [LARGE SCALE GENOMIC DNA]</scope>
    <source>
        <strain evidence="9 10">CBS 114990</strain>
    </source>
</reference>
<keyword evidence="4 7" id="KW-1133">Transmembrane helix</keyword>
<feature type="transmembrane region" description="Helical" evidence="7">
    <location>
        <begin position="381"/>
        <end position="400"/>
    </location>
</feature>
<feature type="transmembrane region" description="Helical" evidence="7">
    <location>
        <begin position="105"/>
        <end position="123"/>
    </location>
</feature>
<evidence type="ECO:0000256" key="4">
    <source>
        <dbReference type="ARBA" id="ARBA00022989"/>
    </source>
</evidence>
<feature type="transmembrane region" description="Helical" evidence="7">
    <location>
        <begin position="67"/>
        <end position="93"/>
    </location>
</feature>
<keyword evidence="5 7" id="KW-0472">Membrane</keyword>
<dbReference type="SUPFAM" id="SSF103473">
    <property type="entry name" value="MFS general substrate transporter"/>
    <property type="match status" value="2"/>
</dbReference>
<keyword evidence="10" id="KW-1185">Reference proteome</keyword>
<feature type="compositionally biased region" description="Basic and acidic residues" evidence="6">
    <location>
        <begin position="19"/>
        <end position="28"/>
    </location>
</feature>
<dbReference type="EMBL" id="JAQQWN010000006">
    <property type="protein sequence ID" value="KAK8080855.1"/>
    <property type="molecule type" value="Genomic_DNA"/>
</dbReference>
<evidence type="ECO:0000313" key="10">
    <source>
        <dbReference type="Proteomes" id="UP001433268"/>
    </source>
</evidence>
<dbReference type="GeneID" id="92046048"/>
<keyword evidence="3 7" id="KW-0812">Transmembrane</keyword>
<evidence type="ECO:0000256" key="5">
    <source>
        <dbReference type="ARBA" id="ARBA00023136"/>
    </source>
</evidence>
<dbReference type="InterPro" id="IPR011701">
    <property type="entry name" value="MFS"/>
</dbReference>
<feature type="domain" description="Major facilitator superfamily (MFS) profile" evidence="8">
    <location>
        <begin position="70"/>
        <end position="565"/>
    </location>
</feature>
<dbReference type="PROSITE" id="PS50850">
    <property type="entry name" value="MFS"/>
    <property type="match status" value="1"/>
</dbReference>
<feature type="region of interest" description="Disordered" evidence="6">
    <location>
        <begin position="1"/>
        <end position="57"/>
    </location>
</feature>
<dbReference type="PANTHER" id="PTHR23501">
    <property type="entry name" value="MAJOR FACILITATOR SUPERFAMILY"/>
    <property type="match status" value="1"/>
</dbReference>
<dbReference type="Proteomes" id="UP001433268">
    <property type="component" value="Unassembled WGS sequence"/>
</dbReference>
<feature type="transmembrane region" description="Helical" evidence="7">
    <location>
        <begin position="339"/>
        <end position="361"/>
    </location>
</feature>
<evidence type="ECO:0000256" key="1">
    <source>
        <dbReference type="ARBA" id="ARBA00004141"/>
    </source>
</evidence>